<dbReference type="EMBL" id="ASJR01000017">
    <property type="protein sequence ID" value="ERP31217.1"/>
    <property type="molecule type" value="Genomic_DNA"/>
</dbReference>
<protein>
    <submittedName>
        <fullName evidence="11">L,D-transpeptidase catalytic domain-containing protein</fullName>
    </submittedName>
</protein>
<evidence type="ECO:0000256" key="8">
    <source>
        <dbReference type="SAM" id="MobiDB-lite"/>
    </source>
</evidence>
<keyword evidence="9" id="KW-0472">Membrane</keyword>
<evidence type="ECO:0000313" key="11">
    <source>
        <dbReference type="EMBL" id="ERP31217.1"/>
    </source>
</evidence>
<feature type="active site" description="Proton donor/acceptor" evidence="7">
    <location>
        <position position="223"/>
    </location>
</feature>
<evidence type="ECO:0000313" key="12">
    <source>
        <dbReference type="Proteomes" id="UP000017148"/>
    </source>
</evidence>
<dbReference type="CDD" id="cd16913">
    <property type="entry name" value="YkuD_like"/>
    <property type="match status" value="1"/>
</dbReference>
<dbReference type="Gene3D" id="2.40.440.10">
    <property type="entry name" value="L,D-transpeptidase catalytic domain-like"/>
    <property type="match status" value="1"/>
</dbReference>
<keyword evidence="9" id="KW-1133">Transmembrane helix</keyword>
<dbReference type="GO" id="GO:0008360">
    <property type="term" value="P:regulation of cell shape"/>
    <property type="evidence" value="ECO:0007669"/>
    <property type="project" value="UniProtKB-UniRule"/>
</dbReference>
<dbReference type="PANTHER" id="PTHR36699:SF1">
    <property type="entry name" value="L,D-TRANSPEPTIDASE YAFK-RELATED"/>
    <property type="match status" value="1"/>
</dbReference>
<dbReference type="GO" id="GO:0016740">
    <property type="term" value="F:transferase activity"/>
    <property type="evidence" value="ECO:0007669"/>
    <property type="project" value="UniProtKB-KW"/>
</dbReference>
<reference evidence="11 12" key="1">
    <citation type="journal article" date="2013" name="Environ. Microbiol.">
        <title>Genome analysis of Chitinivibrio alkaliphilus gen. nov., sp. nov., a novel extremely haloalkaliphilic anaerobic chitinolytic bacterium from the candidate phylum Termite Group 3.</title>
        <authorList>
            <person name="Sorokin D.Y."/>
            <person name="Gumerov V.M."/>
            <person name="Rakitin A.L."/>
            <person name="Beletsky A.V."/>
            <person name="Damste J.S."/>
            <person name="Muyzer G."/>
            <person name="Mardanov A.V."/>
            <person name="Ravin N.V."/>
        </authorList>
    </citation>
    <scope>NUCLEOTIDE SEQUENCE [LARGE SCALE GENOMIC DNA]</scope>
    <source>
        <strain evidence="11 12">ACht1</strain>
    </source>
</reference>
<comment type="caution">
    <text evidence="11">The sequence shown here is derived from an EMBL/GenBank/DDBJ whole genome shotgun (WGS) entry which is preliminary data.</text>
</comment>
<keyword evidence="9" id="KW-0812">Transmembrane</keyword>
<dbReference type="Pfam" id="PF03734">
    <property type="entry name" value="YkuD"/>
    <property type="match status" value="1"/>
</dbReference>
<evidence type="ECO:0000256" key="3">
    <source>
        <dbReference type="ARBA" id="ARBA00022679"/>
    </source>
</evidence>
<dbReference type="Proteomes" id="UP000017148">
    <property type="component" value="Unassembled WGS sequence"/>
</dbReference>
<evidence type="ECO:0000259" key="10">
    <source>
        <dbReference type="PROSITE" id="PS52029"/>
    </source>
</evidence>
<dbReference type="InterPro" id="IPR005490">
    <property type="entry name" value="LD_TPept_cat_dom"/>
</dbReference>
<gene>
    <name evidence="11" type="ORF">CALK_1931</name>
</gene>
<dbReference type="GO" id="GO:0071555">
    <property type="term" value="P:cell wall organization"/>
    <property type="evidence" value="ECO:0007669"/>
    <property type="project" value="UniProtKB-UniRule"/>
</dbReference>
<comment type="pathway">
    <text evidence="1 7">Cell wall biogenesis; peptidoglycan biosynthesis.</text>
</comment>
<dbReference type="GO" id="GO:0009252">
    <property type="term" value="P:peptidoglycan biosynthetic process"/>
    <property type="evidence" value="ECO:0007669"/>
    <property type="project" value="UniProtKB-UniPathway"/>
</dbReference>
<proteinExistence type="inferred from homology"/>
<feature type="active site" description="Nucleophile" evidence="7">
    <location>
        <position position="237"/>
    </location>
</feature>
<feature type="region of interest" description="Disordered" evidence="8">
    <location>
        <begin position="78"/>
        <end position="110"/>
    </location>
</feature>
<name>U7D803_9BACT</name>
<keyword evidence="6 7" id="KW-0961">Cell wall biogenesis/degradation</keyword>
<organism evidence="11 12">
    <name type="scientific">Chitinivibrio alkaliphilus ACht1</name>
    <dbReference type="NCBI Taxonomy" id="1313304"/>
    <lineage>
        <taxon>Bacteria</taxon>
        <taxon>Pseudomonadati</taxon>
        <taxon>Fibrobacterota</taxon>
        <taxon>Chitinivibrionia</taxon>
        <taxon>Chitinivibrionales</taxon>
        <taxon>Chitinivibrionaceae</taxon>
        <taxon>Chitinivibrio</taxon>
    </lineage>
</organism>
<dbReference type="STRING" id="1313304.CALK_1931"/>
<feature type="compositionally biased region" description="Polar residues" evidence="8">
    <location>
        <begin position="97"/>
        <end position="107"/>
    </location>
</feature>
<evidence type="ECO:0000256" key="7">
    <source>
        <dbReference type="PROSITE-ProRule" id="PRU01373"/>
    </source>
</evidence>
<evidence type="ECO:0000256" key="6">
    <source>
        <dbReference type="ARBA" id="ARBA00023316"/>
    </source>
</evidence>
<keyword evidence="3" id="KW-0808">Transferase</keyword>
<evidence type="ECO:0000256" key="2">
    <source>
        <dbReference type="ARBA" id="ARBA00005992"/>
    </source>
</evidence>
<dbReference type="UniPathway" id="UPA00219"/>
<keyword evidence="5 7" id="KW-0573">Peptidoglycan synthesis</keyword>
<sequence>MESMIRRMLLRAKRFENHVRTTIDKWRIRSAYEQSPLLIRRVFLALGAFIVLSGIFVSVALFLFSTVGERQVDANRVEKNGVSSHDDREEQVDDTPVDTSLDSSQEGGITRTGFRSMGEDFSYILVADKNDRVLHVLQRDGLFWNHTRTFPVASGSRPGMKMYEGDLRTPQGIYFIIQKKSDEELYKRYGSSAEIYGPYSFVLNYPNRHDIAAGRTGSGIWIHGTTPDEVPVSTRGCLAVHNDNLKKLYDKIYGHELIPVLIHENGGLNFEESVDLENIMAERTYLVQERENAIAQQERKDSLHTFFVSYVDSWKEAWESMDTAVYAPFYDAKNLDVPGHTWESWIAHKQSTFERYDRIEIQVDSPEVKNMTDTTVSLVFNQTYESEVFRSVSRKRLDLLKRDGSWRIVSEVSVQ</sequence>
<dbReference type="InterPro" id="IPR032710">
    <property type="entry name" value="NTF2-like_dom_sf"/>
</dbReference>
<dbReference type="SUPFAM" id="SSF141523">
    <property type="entry name" value="L,D-transpeptidase catalytic domain-like"/>
    <property type="match status" value="1"/>
</dbReference>
<dbReference type="GO" id="GO:0004180">
    <property type="term" value="F:carboxypeptidase activity"/>
    <property type="evidence" value="ECO:0007669"/>
    <property type="project" value="UniProtKB-ARBA"/>
</dbReference>
<dbReference type="InterPro" id="IPR056203">
    <property type="entry name" value="Cds6_C"/>
</dbReference>
<dbReference type="AlphaFoldDB" id="U7D803"/>
<dbReference type="SUPFAM" id="SSF54427">
    <property type="entry name" value="NTF2-like"/>
    <property type="match status" value="1"/>
</dbReference>
<accession>U7D803</accession>
<evidence type="ECO:0000256" key="9">
    <source>
        <dbReference type="SAM" id="Phobius"/>
    </source>
</evidence>
<keyword evidence="12" id="KW-1185">Reference proteome</keyword>
<evidence type="ECO:0000256" key="5">
    <source>
        <dbReference type="ARBA" id="ARBA00022984"/>
    </source>
</evidence>
<dbReference type="eggNOG" id="COG3034">
    <property type="taxonomic scope" value="Bacteria"/>
</dbReference>
<keyword evidence="4 7" id="KW-0133">Cell shape</keyword>
<dbReference type="PANTHER" id="PTHR36699">
    <property type="entry name" value="LD-TRANSPEPTIDASE"/>
    <property type="match status" value="1"/>
</dbReference>
<dbReference type="Pfam" id="PF24125">
    <property type="entry name" value="Cds6_C"/>
    <property type="match status" value="1"/>
</dbReference>
<feature type="domain" description="L,D-TPase catalytic" evidence="10">
    <location>
        <begin position="123"/>
        <end position="263"/>
    </location>
</feature>
<evidence type="ECO:0000256" key="1">
    <source>
        <dbReference type="ARBA" id="ARBA00004752"/>
    </source>
</evidence>
<dbReference type="InterPro" id="IPR038063">
    <property type="entry name" value="Transpep_catalytic_dom"/>
</dbReference>
<feature type="compositionally biased region" description="Basic and acidic residues" evidence="8">
    <location>
        <begin position="78"/>
        <end position="88"/>
    </location>
</feature>
<evidence type="ECO:0000256" key="4">
    <source>
        <dbReference type="ARBA" id="ARBA00022960"/>
    </source>
</evidence>
<dbReference type="PROSITE" id="PS52029">
    <property type="entry name" value="LD_TPASE"/>
    <property type="match status" value="1"/>
</dbReference>
<comment type="similarity">
    <text evidence="2">Belongs to the YkuD family.</text>
</comment>
<feature type="transmembrane region" description="Helical" evidence="9">
    <location>
        <begin position="42"/>
        <end position="64"/>
    </location>
</feature>